<dbReference type="PANTHER" id="PTHR37167">
    <property type="entry name" value="1,4-DIHYDROXY-6-NAPHTOATE SYNTHASE"/>
    <property type="match status" value="1"/>
</dbReference>
<feature type="non-terminal residue" evidence="3">
    <location>
        <position position="221"/>
    </location>
</feature>
<dbReference type="Gene3D" id="3.40.190.10">
    <property type="entry name" value="Periplasmic binding protein-like II"/>
    <property type="match status" value="2"/>
</dbReference>
<keyword evidence="2" id="KW-0456">Lyase</keyword>
<dbReference type="AlphaFoldDB" id="A0A381WJ98"/>
<accession>A0A381WJ98</accession>
<keyword evidence="1" id="KW-0474">Menaquinone biosynthesis</keyword>
<name>A0A381WJ98_9ZZZZ</name>
<proteinExistence type="predicted"/>
<organism evidence="3">
    <name type="scientific">marine metagenome</name>
    <dbReference type="NCBI Taxonomy" id="408172"/>
    <lineage>
        <taxon>unclassified sequences</taxon>
        <taxon>metagenomes</taxon>
        <taxon>ecological metagenomes</taxon>
    </lineage>
</organism>
<evidence type="ECO:0008006" key="4">
    <source>
        <dbReference type="Google" id="ProtNLM"/>
    </source>
</evidence>
<evidence type="ECO:0000256" key="2">
    <source>
        <dbReference type="ARBA" id="ARBA00023239"/>
    </source>
</evidence>
<evidence type="ECO:0000313" key="3">
    <source>
        <dbReference type="EMBL" id="SVA52208.1"/>
    </source>
</evidence>
<dbReference type="SUPFAM" id="SSF53850">
    <property type="entry name" value="Periplasmic binding protein-like II"/>
    <property type="match status" value="1"/>
</dbReference>
<dbReference type="GO" id="GO:0009234">
    <property type="term" value="P:menaquinone biosynthetic process"/>
    <property type="evidence" value="ECO:0007669"/>
    <property type="project" value="UniProtKB-KW"/>
</dbReference>
<dbReference type="InterPro" id="IPR030869">
    <property type="entry name" value="MqnD"/>
</dbReference>
<evidence type="ECO:0000256" key="1">
    <source>
        <dbReference type="ARBA" id="ARBA00022428"/>
    </source>
</evidence>
<reference evidence="3" key="1">
    <citation type="submission" date="2018-05" db="EMBL/GenBank/DDBJ databases">
        <authorList>
            <person name="Lanie J.A."/>
            <person name="Ng W.-L."/>
            <person name="Kazmierczak K.M."/>
            <person name="Andrzejewski T.M."/>
            <person name="Davidsen T.M."/>
            <person name="Wayne K.J."/>
            <person name="Tettelin H."/>
            <person name="Glass J.I."/>
            <person name="Rusch D."/>
            <person name="Podicherti R."/>
            <person name="Tsui H.-C.T."/>
            <person name="Winkler M.E."/>
        </authorList>
    </citation>
    <scope>NUCLEOTIDE SEQUENCE</scope>
</reference>
<feature type="non-terminal residue" evidence="3">
    <location>
        <position position="1"/>
    </location>
</feature>
<dbReference type="EMBL" id="UINC01011891">
    <property type="protein sequence ID" value="SVA52208.1"/>
    <property type="molecule type" value="Genomic_DNA"/>
</dbReference>
<protein>
    <recommendedName>
        <fullName evidence="4">ABC transporter substrate-binding protein</fullName>
    </recommendedName>
</protein>
<sequence>VSVEPLLVRIGHSPDPDDAFMFFGLTSGAIETPGRVYEHSLVDIDTLNREALKSTYEVSAVSIRSFPDISEEYALMNCGASMGEGYGPMVISNKPMTEQEAREKTIAIPGFSTSAFLTLRLALGEVSVVEVPFDEILPGVIFGKYDVGVIIHEGQLTWKDDGVHLVLDLGVWWNQTTGLPLPLGGNVVRKDLGKIVCREITRDVRASIRHALDNPEKALQF</sequence>
<gene>
    <name evidence="3" type="ORF">METZ01_LOCUS105062</name>
</gene>
<dbReference type="PANTHER" id="PTHR37167:SF1">
    <property type="entry name" value="1,4-DIHYDROXY-6-NAPHTOATE SYNTHASE"/>
    <property type="match status" value="1"/>
</dbReference>
<dbReference type="InterPro" id="IPR003773">
    <property type="entry name" value="Menaquinone_biosynth"/>
</dbReference>
<dbReference type="Pfam" id="PF02621">
    <property type="entry name" value="VitK2_biosynth"/>
    <property type="match status" value="1"/>
</dbReference>
<dbReference type="GO" id="GO:0016829">
    <property type="term" value="F:lyase activity"/>
    <property type="evidence" value="ECO:0007669"/>
    <property type="project" value="UniProtKB-KW"/>
</dbReference>